<accession>A0A834GCA9</accession>
<dbReference type="Proteomes" id="UP000626092">
    <property type="component" value="Unassembled WGS sequence"/>
</dbReference>
<name>A0A834GCA9_RHOSS</name>
<dbReference type="AlphaFoldDB" id="A0A834GCA9"/>
<keyword evidence="2" id="KW-1185">Reference proteome</keyword>
<organism evidence="1 2">
    <name type="scientific">Rhododendron simsii</name>
    <name type="common">Sims's rhododendron</name>
    <dbReference type="NCBI Taxonomy" id="118357"/>
    <lineage>
        <taxon>Eukaryota</taxon>
        <taxon>Viridiplantae</taxon>
        <taxon>Streptophyta</taxon>
        <taxon>Embryophyta</taxon>
        <taxon>Tracheophyta</taxon>
        <taxon>Spermatophyta</taxon>
        <taxon>Magnoliopsida</taxon>
        <taxon>eudicotyledons</taxon>
        <taxon>Gunneridae</taxon>
        <taxon>Pentapetalae</taxon>
        <taxon>asterids</taxon>
        <taxon>Ericales</taxon>
        <taxon>Ericaceae</taxon>
        <taxon>Ericoideae</taxon>
        <taxon>Rhodoreae</taxon>
        <taxon>Rhododendron</taxon>
    </lineage>
</organism>
<protein>
    <submittedName>
        <fullName evidence="1">Uncharacterized protein</fullName>
    </submittedName>
</protein>
<dbReference type="PANTHER" id="PTHR36332">
    <property type="entry name" value="STRESS RESPONSE PROTEIN"/>
    <property type="match status" value="1"/>
</dbReference>
<comment type="caution">
    <text evidence="1">The sequence shown here is derived from an EMBL/GenBank/DDBJ whole genome shotgun (WGS) entry which is preliminary data.</text>
</comment>
<evidence type="ECO:0000313" key="1">
    <source>
        <dbReference type="EMBL" id="KAF7130477.1"/>
    </source>
</evidence>
<sequence>MSTVKSGFKCRLCPRIVCMTEETLKAHLKSKLTVEMAFYGRLGSLMRQTVSQPSGQVPMASICLTPFVACHLQSFSLEVFLMERMTILSEMHFQALVKLWRPLDERNIRVNYANDRPSAPRTYGCSGSYRGDFGDAKENDGF</sequence>
<reference evidence="1" key="1">
    <citation type="submission" date="2019-11" db="EMBL/GenBank/DDBJ databases">
        <authorList>
            <person name="Liu Y."/>
            <person name="Hou J."/>
            <person name="Li T.-Q."/>
            <person name="Guan C.-H."/>
            <person name="Wu X."/>
            <person name="Wu H.-Z."/>
            <person name="Ling F."/>
            <person name="Zhang R."/>
            <person name="Shi X.-G."/>
            <person name="Ren J.-P."/>
            <person name="Chen E.-F."/>
            <person name="Sun J.-M."/>
        </authorList>
    </citation>
    <scope>NUCLEOTIDE SEQUENCE</scope>
    <source>
        <strain evidence="1">Adult_tree_wgs_1</strain>
        <tissue evidence="1">Leaves</tissue>
    </source>
</reference>
<dbReference type="PANTHER" id="PTHR36332:SF1">
    <property type="entry name" value="STRESS RESPONSE PROTEIN"/>
    <property type="match status" value="1"/>
</dbReference>
<proteinExistence type="predicted"/>
<dbReference type="EMBL" id="WJXA01000010">
    <property type="protein sequence ID" value="KAF7130477.1"/>
    <property type="molecule type" value="Genomic_DNA"/>
</dbReference>
<evidence type="ECO:0000313" key="2">
    <source>
        <dbReference type="Proteomes" id="UP000626092"/>
    </source>
</evidence>
<gene>
    <name evidence="1" type="ORF">RHSIM_Rhsim10G0057600</name>
</gene>